<protein>
    <submittedName>
        <fullName evidence="1">Uncharacterized protein</fullName>
    </submittedName>
</protein>
<proteinExistence type="predicted"/>
<accession>A0A3A8Q1R9</accession>
<gene>
    <name evidence="1" type="ORF">D7V93_18685</name>
</gene>
<evidence type="ECO:0000313" key="1">
    <source>
        <dbReference type="EMBL" id="RKH57294.1"/>
    </source>
</evidence>
<evidence type="ECO:0000313" key="2">
    <source>
        <dbReference type="Proteomes" id="UP000272888"/>
    </source>
</evidence>
<sequence>MSLPPQNYVVILDEERLRRFIEWLPELQIDETYYVCLFARNKYAAEGQKLSSDKGQLRRFTSTKAQLVDKIRQTECAVGAYKDRGNPVPQEALALYINPNPRSFERAAKNTLIELAKLITEPYKGYNPHQVTLSEIQKACSRKVYLDLDFDHVEPDEVLAQARGRINLDCLTVLKTRGGFHLLVELAKVEEHYVKSWYKHLTALPGCDVRGDTLMPVPGCTQGGFNPHFLPVDLDAARLPPSSNGL</sequence>
<reference evidence="2" key="1">
    <citation type="submission" date="2018-09" db="EMBL/GenBank/DDBJ databases">
        <authorList>
            <person name="Livingstone P.G."/>
            <person name="Whitworth D.E."/>
        </authorList>
    </citation>
    <scope>NUCLEOTIDE SEQUENCE [LARGE SCALE GENOMIC DNA]</scope>
    <source>
        <strain evidence="2">CA051B</strain>
    </source>
</reference>
<organism evidence="1 2">
    <name type="scientific">Corallococcus llansteffanensis</name>
    <dbReference type="NCBI Taxonomy" id="2316731"/>
    <lineage>
        <taxon>Bacteria</taxon>
        <taxon>Pseudomonadati</taxon>
        <taxon>Myxococcota</taxon>
        <taxon>Myxococcia</taxon>
        <taxon>Myxococcales</taxon>
        <taxon>Cystobacterineae</taxon>
        <taxon>Myxococcaceae</taxon>
        <taxon>Corallococcus</taxon>
    </lineage>
</organism>
<comment type="caution">
    <text evidence="1">The sequence shown here is derived from an EMBL/GenBank/DDBJ whole genome shotgun (WGS) entry which is preliminary data.</text>
</comment>
<dbReference type="EMBL" id="RAWB01000185">
    <property type="protein sequence ID" value="RKH57294.1"/>
    <property type="molecule type" value="Genomic_DNA"/>
</dbReference>
<keyword evidence="2" id="KW-1185">Reference proteome</keyword>
<dbReference type="RefSeq" id="WP_120644701.1">
    <property type="nucleotide sequence ID" value="NZ_RAWB01000185.1"/>
</dbReference>
<name>A0A3A8Q1R9_9BACT</name>
<dbReference type="AlphaFoldDB" id="A0A3A8Q1R9"/>
<dbReference type="Proteomes" id="UP000272888">
    <property type="component" value="Unassembled WGS sequence"/>
</dbReference>